<evidence type="ECO:0000313" key="1">
    <source>
        <dbReference type="EMBL" id="CAD8167811.1"/>
    </source>
</evidence>
<name>A0A8S1USZ2_9CILI</name>
<gene>
    <name evidence="1" type="ORF">PPENT_87.1.T0480005</name>
</gene>
<sequence length="110" mass="13141">MMNFVFSEIEIKIEIVCIDNIDLILQQLILGLITGYIKFIVKSLLELEQRLYFIFELTENYFPLQGVLISKHLNIISSEQKYRNMRLSLVLESFLGWNYDNFNQKPLQQY</sequence>
<dbReference type="Proteomes" id="UP000689195">
    <property type="component" value="Unassembled WGS sequence"/>
</dbReference>
<proteinExistence type="predicted"/>
<organism evidence="1 2">
    <name type="scientific">Paramecium pentaurelia</name>
    <dbReference type="NCBI Taxonomy" id="43138"/>
    <lineage>
        <taxon>Eukaryota</taxon>
        <taxon>Sar</taxon>
        <taxon>Alveolata</taxon>
        <taxon>Ciliophora</taxon>
        <taxon>Intramacronucleata</taxon>
        <taxon>Oligohymenophorea</taxon>
        <taxon>Peniculida</taxon>
        <taxon>Parameciidae</taxon>
        <taxon>Paramecium</taxon>
    </lineage>
</organism>
<accession>A0A8S1USZ2</accession>
<keyword evidence="2" id="KW-1185">Reference proteome</keyword>
<reference evidence="1" key="1">
    <citation type="submission" date="2021-01" db="EMBL/GenBank/DDBJ databases">
        <authorList>
            <consortium name="Genoscope - CEA"/>
            <person name="William W."/>
        </authorList>
    </citation>
    <scope>NUCLEOTIDE SEQUENCE</scope>
</reference>
<dbReference type="AlphaFoldDB" id="A0A8S1USZ2"/>
<evidence type="ECO:0000313" key="2">
    <source>
        <dbReference type="Proteomes" id="UP000689195"/>
    </source>
</evidence>
<dbReference type="EMBL" id="CAJJDO010000048">
    <property type="protein sequence ID" value="CAD8167811.1"/>
    <property type="molecule type" value="Genomic_DNA"/>
</dbReference>
<protein>
    <submittedName>
        <fullName evidence="1">Uncharacterized protein</fullName>
    </submittedName>
</protein>
<comment type="caution">
    <text evidence="1">The sequence shown here is derived from an EMBL/GenBank/DDBJ whole genome shotgun (WGS) entry which is preliminary data.</text>
</comment>